<proteinExistence type="predicted"/>
<dbReference type="Proteomes" id="UP001153269">
    <property type="component" value="Unassembled WGS sequence"/>
</dbReference>
<keyword evidence="2" id="KW-1185">Reference proteome</keyword>
<reference evidence="1" key="1">
    <citation type="submission" date="2020-03" db="EMBL/GenBank/DDBJ databases">
        <authorList>
            <person name="Weist P."/>
        </authorList>
    </citation>
    <scope>NUCLEOTIDE SEQUENCE</scope>
</reference>
<evidence type="ECO:0000313" key="1">
    <source>
        <dbReference type="EMBL" id="CAB1422471.1"/>
    </source>
</evidence>
<accession>A0A9N7U1U8</accession>
<gene>
    <name evidence="1" type="ORF">PLEPLA_LOCUS10387</name>
</gene>
<protein>
    <submittedName>
        <fullName evidence="1">Uncharacterized protein</fullName>
    </submittedName>
</protein>
<sequence>MDGLVWLVGLVGLGGEGVDALQSGALSMGYFLKHLPRSYPSLEGQGIRRGGHVVTPAELFIAAFCRYTITEIERLHWAGLRQERCVYVQPGKVPVTSFNRVRSCR</sequence>
<name>A0A9N7U1U8_PLEPL</name>
<comment type="caution">
    <text evidence="1">The sequence shown here is derived from an EMBL/GenBank/DDBJ whole genome shotgun (WGS) entry which is preliminary data.</text>
</comment>
<evidence type="ECO:0000313" key="2">
    <source>
        <dbReference type="Proteomes" id="UP001153269"/>
    </source>
</evidence>
<dbReference type="AlphaFoldDB" id="A0A9N7U1U8"/>
<organism evidence="1 2">
    <name type="scientific">Pleuronectes platessa</name>
    <name type="common">European plaice</name>
    <dbReference type="NCBI Taxonomy" id="8262"/>
    <lineage>
        <taxon>Eukaryota</taxon>
        <taxon>Metazoa</taxon>
        <taxon>Chordata</taxon>
        <taxon>Craniata</taxon>
        <taxon>Vertebrata</taxon>
        <taxon>Euteleostomi</taxon>
        <taxon>Actinopterygii</taxon>
        <taxon>Neopterygii</taxon>
        <taxon>Teleostei</taxon>
        <taxon>Neoteleostei</taxon>
        <taxon>Acanthomorphata</taxon>
        <taxon>Carangaria</taxon>
        <taxon>Pleuronectiformes</taxon>
        <taxon>Pleuronectoidei</taxon>
        <taxon>Pleuronectidae</taxon>
        <taxon>Pleuronectes</taxon>
    </lineage>
</organism>
<dbReference type="EMBL" id="CADEAL010000585">
    <property type="protein sequence ID" value="CAB1422471.1"/>
    <property type="molecule type" value="Genomic_DNA"/>
</dbReference>